<evidence type="ECO:0000256" key="1">
    <source>
        <dbReference type="SAM" id="MobiDB-lite"/>
    </source>
</evidence>
<name>V4MFA2_EUTSA</name>
<evidence type="ECO:0000313" key="3">
    <source>
        <dbReference type="Proteomes" id="UP000030689"/>
    </source>
</evidence>
<dbReference type="eggNOG" id="KOG1075">
    <property type="taxonomic scope" value="Eukaryota"/>
</dbReference>
<accession>V4MFA2</accession>
<reference evidence="2 3" key="1">
    <citation type="journal article" date="2013" name="Front. Plant Sci.">
        <title>The Reference Genome of the Halophytic Plant Eutrema salsugineum.</title>
        <authorList>
            <person name="Yang R."/>
            <person name="Jarvis D.E."/>
            <person name="Chen H."/>
            <person name="Beilstein M.A."/>
            <person name="Grimwood J."/>
            <person name="Jenkins J."/>
            <person name="Shu S."/>
            <person name="Prochnik S."/>
            <person name="Xin M."/>
            <person name="Ma C."/>
            <person name="Schmutz J."/>
            <person name="Wing R.A."/>
            <person name="Mitchell-Olds T."/>
            <person name="Schumaker K.S."/>
            <person name="Wang X."/>
        </authorList>
    </citation>
    <scope>NUCLEOTIDE SEQUENCE [LARGE SCALE GENOMIC DNA]</scope>
</reference>
<dbReference type="Gramene" id="ESQ51203">
    <property type="protein sequence ID" value="ESQ51203"/>
    <property type="gene ID" value="EUTSA_v10017753mg"/>
</dbReference>
<feature type="compositionally biased region" description="Low complexity" evidence="1">
    <location>
        <begin position="236"/>
        <end position="254"/>
    </location>
</feature>
<dbReference type="EMBL" id="KI517385">
    <property type="protein sequence ID" value="ESQ51203.1"/>
    <property type="molecule type" value="Genomic_DNA"/>
</dbReference>
<organism evidence="2 3">
    <name type="scientific">Eutrema salsugineum</name>
    <name type="common">Saltwater cress</name>
    <name type="synonym">Sisymbrium salsugineum</name>
    <dbReference type="NCBI Taxonomy" id="72664"/>
    <lineage>
        <taxon>Eukaryota</taxon>
        <taxon>Viridiplantae</taxon>
        <taxon>Streptophyta</taxon>
        <taxon>Embryophyta</taxon>
        <taxon>Tracheophyta</taxon>
        <taxon>Spermatophyta</taxon>
        <taxon>Magnoliopsida</taxon>
        <taxon>eudicotyledons</taxon>
        <taxon>Gunneridae</taxon>
        <taxon>Pentapetalae</taxon>
        <taxon>rosids</taxon>
        <taxon>malvids</taxon>
        <taxon>Brassicales</taxon>
        <taxon>Brassicaceae</taxon>
        <taxon>Eutremeae</taxon>
        <taxon>Eutrema</taxon>
    </lineage>
</organism>
<keyword evidence="3" id="KW-1185">Reference proteome</keyword>
<dbReference type="InterPro" id="IPR040256">
    <property type="entry name" value="At4g02000-like"/>
</dbReference>
<proteinExistence type="predicted"/>
<dbReference type="AlphaFoldDB" id="V4MFA2"/>
<feature type="region of interest" description="Disordered" evidence="1">
    <location>
        <begin position="216"/>
        <end position="254"/>
    </location>
</feature>
<evidence type="ECO:0000313" key="2">
    <source>
        <dbReference type="EMBL" id="ESQ51203.1"/>
    </source>
</evidence>
<gene>
    <name evidence="2" type="ORF">EUTSA_v10017753mg</name>
</gene>
<dbReference type="PANTHER" id="PTHR31286">
    <property type="entry name" value="GLYCINE-RICH CELL WALL STRUCTURAL PROTEIN 1.8-LIKE"/>
    <property type="match status" value="1"/>
</dbReference>
<feature type="non-terminal residue" evidence="2">
    <location>
        <position position="254"/>
    </location>
</feature>
<feature type="compositionally biased region" description="Basic and acidic residues" evidence="1">
    <location>
        <begin position="219"/>
        <end position="233"/>
    </location>
</feature>
<dbReference type="PANTHER" id="PTHR31286:SF178">
    <property type="entry name" value="DUF4283 DOMAIN-CONTAINING PROTEIN"/>
    <property type="match status" value="1"/>
</dbReference>
<sequence length="254" mass="29299">MESQKEIWELFQELHIGANQLKWVVHEDAQRKFENDHRLYLVARDLNPNHQNPVEIKALMPKVLSLIEQVKGQVNEDDTINFYFTKEHHLLTVLDNGPYSYQGWIIALDRCNHRHYPNFLQEIPFWVKIKNIPSVFRRTGIANNIASNLGQVRDVIVIEQTVNQPGEVWAKADFDVDSEITRARQIQITSHSQSKLCTTCGKLTHHYDVCPLTNGADQEMEHQDPNLKRKAPETDPTNQPSTSKKTTTQVVTAK</sequence>
<dbReference type="KEGG" id="eus:EUTSA_v10017753mg"/>
<dbReference type="Proteomes" id="UP000030689">
    <property type="component" value="Unassembled WGS sequence"/>
</dbReference>
<protein>
    <submittedName>
        <fullName evidence="2">Uncharacterized protein</fullName>
    </submittedName>
</protein>